<name>A0ABN9R255_9DINO</name>
<organism evidence="3 4">
    <name type="scientific">Prorocentrum cordatum</name>
    <dbReference type="NCBI Taxonomy" id="2364126"/>
    <lineage>
        <taxon>Eukaryota</taxon>
        <taxon>Sar</taxon>
        <taxon>Alveolata</taxon>
        <taxon>Dinophyceae</taxon>
        <taxon>Prorocentrales</taxon>
        <taxon>Prorocentraceae</taxon>
        <taxon>Prorocentrum</taxon>
    </lineage>
</organism>
<dbReference type="InterPro" id="IPR001304">
    <property type="entry name" value="C-type_lectin-like"/>
</dbReference>
<dbReference type="InterPro" id="IPR016186">
    <property type="entry name" value="C-type_lectin-like/link_sf"/>
</dbReference>
<reference evidence="3" key="1">
    <citation type="submission" date="2023-10" db="EMBL/GenBank/DDBJ databases">
        <authorList>
            <person name="Chen Y."/>
            <person name="Shah S."/>
            <person name="Dougan E. K."/>
            <person name="Thang M."/>
            <person name="Chan C."/>
        </authorList>
    </citation>
    <scope>NUCLEOTIDE SEQUENCE [LARGE SCALE GENOMIC DNA]</scope>
</reference>
<dbReference type="Proteomes" id="UP001189429">
    <property type="component" value="Unassembled WGS sequence"/>
</dbReference>
<proteinExistence type="predicted"/>
<dbReference type="InterPro" id="IPR016187">
    <property type="entry name" value="CTDL_fold"/>
</dbReference>
<dbReference type="CDD" id="cd00037">
    <property type="entry name" value="CLECT"/>
    <property type="match status" value="1"/>
</dbReference>
<feature type="non-terminal residue" evidence="3">
    <location>
        <position position="1"/>
    </location>
</feature>
<feature type="compositionally biased region" description="Low complexity" evidence="1">
    <location>
        <begin position="166"/>
        <end position="197"/>
    </location>
</feature>
<gene>
    <name evidence="3" type="ORF">PCOR1329_LOCUS16992</name>
</gene>
<evidence type="ECO:0000313" key="3">
    <source>
        <dbReference type="EMBL" id="CAK0812812.1"/>
    </source>
</evidence>
<dbReference type="SUPFAM" id="SSF56436">
    <property type="entry name" value="C-type lectin-like"/>
    <property type="match status" value="1"/>
</dbReference>
<evidence type="ECO:0000259" key="2">
    <source>
        <dbReference type="PROSITE" id="PS50041"/>
    </source>
</evidence>
<dbReference type="SMART" id="SM00034">
    <property type="entry name" value="CLECT"/>
    <property type="match status" value="1"/>
</dbReference>
<dbReference type="Gene3D" id="3.10.100.10">
    <property type="entry name" value="Mannose-Binding Protein A, subunit A"/>
    <property type="match status" value="1"/>
</dbReference>
<sequence length="367" mass="39242">EGTPNLPFKIGEGKDNVHMRPPTTMLVELTVALLAVARANGEATRVPWQTYNGDRYVYVQSPTRTRDQAVAECTSLGAELATITSNDQNTFIGTLMPQVLGTSAWIANAVNDGLYSNFLPDRPDGSGVCIRFLSLVWTSYHDHWDDEPCSSSYGYVCIQSDWTNSPTATPTPSSTATPSPSPSPTSALPATAMPSATGDPHLQNIHGERFDLTKPGTYVLINIPRGKGADSAMLRVQADAVRLGKHCGDLYFQELNVTGRWAEAKQAGGYHYSVSQQEATSSGWVEFGKVALKIVVARTQRDVQYLNVFAKRLGQSGFAVGGLLGEDDHEEASSPPEACVKRVSLAKGAGPVVQTLPTGSIAAATLA</sequence>
<feature type="domain" description="C-type lectin" evidence="2">
    <location>
        <begin position="51"/>
        <end position="158"/>
    </location>
</feature>
<comment type="caution">
    <text evidence="3">The sequence shown here is derived from an EMBL/GenBank/DDBJ whole genome shotgun (WGS) entry which is preliminary data.</text>
</comment>
<keyword evidence="4" id="KW-1185">Reference proteome</keyword>
<evidence type="ECO:0000313" key="4">
    <source>
        <dbReference type="Proteomes" id="UP001189429"/>
    </source>
</evidence>
<accession>A0ABN9R255</accession>
<protein>
    <recommendedName>
        <fullName evidence="2">C-type lectin domain-containing protein</fullName>
    </recommendedName>
</protein>
<dbReference type="EMBL" id="CAUYUJ010005236">
    <property type="protein sequence ID" value="CAK0812812.1"/>
    <property type="molecule type" value="Genomic_DNA"/>
</dbReference>
<feature type="region of interest" description="Disordered" evidence="1">
    <location>
        <begin position="166"/>
        <end position="204"/>
    </location>
</feature>
<dbReference type="PROSITE" id="PS50041">
    <property type="entry name" value="C_TYPE_LECTIN_2"/>
    <property type="match status" value="1"/>
</dbReference>
<evidence type="ECO:0000256" key="1">
    <source>
        <dbReference type="SAM" id="MobiDB-lite"/>
    </source>
</evidence>